<keyword evidence="5" id="KW-1185">Reference proteome</keyword>
<dbReference type="InterPro" id="IPR016181">
    <property type="entry name" value="Acyl_CoA_acyltransferase"/>
</dbReference>
<feature type="region of interest" description="Disordered" evidence="2">
    <location>
        <begin position="1"/>
        <end position="39"/>
    </location>
</feature>
<evidence type="ECO:0000313" key="4">
    <source>
        <dbReference type="EMBL" id="MBP2408015.1"/>
    </source>
</evidence>
<dbReference type="RefSeq" id="WP_209887880.1">
    <property type="nucleotide sequence ID" value="NZ_BAAAJV010000002.1"/>
</dbReference>
<protein>
    <submittedName>
        <fullName evidence="4">Ribosomal protein S18 acetylase RimI-like enzyme</fullName>
    </submittedName>
</protein>
<dbReference type="InterPro" id="IPR056935">
    <property type="entry name" value="Rv0428c-like_C"/>
</dbReference>
<dbReference type="PANTHER" id="PTHR13947:SF37">
    <property type="entry name" value="LD18367P"/>
    <property type="match status" value="1"/>
</dbReference>
<dbReference type="Gene3D" id="3.40.630.30">
    <property type="match status" value="1"/>
</dbReference>
<name>A0ABS4YHB4_9MICO</name>
<gene>
    <name evidence="4" type="ORF">JOF44_000918</name>
</gene>
<dbReference type="EMBL" id="JAGIOC010000001">
    <property type="protein sequence ID" value="MBP2408015.1"/>
    <property type="molecule type" value="Genomic_DNA"/>
</dbReference>
<dbReference type="PANTHER" id="PTHR13947">
    <property type="entry name" value="GNAT FAMILY N-ACETYLTRANSFERASE"/>
    <property type="match status" value="1"/>
</dbReference>
<evidence type="ECO:0000256" key="1">
    <source>
        <dbReference type="ARBA" id="ARBA00022679"/>
    </source>
</evidence>
<evidence type="ECO:0000259" key="3">
    <source>
        <dbReference type="PROSITE" id="PS51186"/>
    </source>
</evidence>
<dbReference type="InterPro" id="IPR050769">
    <property type="entry name" value="NAT_camello-type"/>
</dbReference>
<comment type="caution">
    <text evidence="4">The sequence shown here is derived from an EMBL/GenBank/DDBJ whole genome shotgun (WGS) entry which is preliminary data.</text>
</comment>
<reference evidence="4 5" key="1">
    <citation type="submission" date="2021-03" db="EMBL/GenBank/DDBJ databases">
        <title>Sequencing the genomes of 1000 actinobacteria strains.</title>
        <authorList>
            <person name="Klenk H.-P."/>
        </authorList>
    </citation>
    <scope>NUCLEOTIDE SEQUENCE [LARGE SCALE GENOMIC DNA]</scope>
    <source>
        <strain evidence="4 5">DSM 14564</strain>
    </source>
</reference>
<evidence type="ECO:0000256" key="2">
    <source>
        <dbReference type="SAM" id="MobiDB-lite"/>
    </source>
</evidence>
<sequence length="300" mass="32382">MSSHPRRSTSKTSKSSKSSKPSKTSQTSKNPRGTASRPLSGFRLTEALIAGWRPLQRLDVDGFALLRSRGVTRRANSAVALDAPSSQDGLAAAIDRVESLYEMSGETPVFRVLDLHGPERLDDVLRERGYRRDGDSELLTTALGRRRGDVPHPSAEIRTGALDEGWFEAAWQLAPREGEQARRTVHDILAGTPAVQVLLRADGAPDAAPVAVGRAALAPVGKETVAVLNMIAVDPAHRRQGLGRALSRTLLALAAVQGASRALLEVERDNGAARALYRQLGFDRLGGYHYRARSSSVSER</sequence>
<dbReference type="PROSITE" id="PS51186">
    <property type="entry name" value="GNAT"/>
    <property type="match status" value="1"/>
</dbReference>
<dbReference type="SUPFAM" id="SSF55729">
    <property type="entry name" value="Acyl-CoA N-acyltransferases (Nat)"/>
    <property type="match status" value="1"/>
</dbReference>
<dbReference type="InterPro" id="IPR000182">
    <property type="entry name" value="GNAT_dom"/>
</dbReference>
<dbReference type="Pfam" id="PF24553">
    <property type="entry name" value="Rv0428c_C"/>
    <property type="match status" value="1"/>
</dbReference>
<proteinExistence type="predicted"/>
<dbReference type="Proteomes" id="UP000698222">
    <property type="component" value="Unassembled WGS sequence"/>
</dbReference>
<dbReference type="CDD" id="cd04301">
    <property type="entry name" value="NAT_SF"/>
    <property type="match status" value="1"/>
</dbReference>
<accession>A0ABS4YHB4</accession>
<feature type="compositionally biased region" description="Low complexity" evidence="2">
    <location>
        <begin position="10"/>
        <end position="29"/>
    </location>
</feature>
<feature type="domain" description="N-acetyltransferase" evidence="3">
    <location>
        <begin position="157"/>
        <end position="300"/>
    </location>
</feature>
<keyword evidence="1" id="KW-0808">Transferase</keyword>
<evidence type="ECO:0000313" key="5">
    <source>
        <dbReference type="Proteomes" id="UP000698222"/>
    </source>
</evidence>
<organism evidence="4 5">
    <name type="scientific">Brachybacterium fresconis</name>
    <dbReference type="NCBI Taxonomy" id="173363"/>
    <lineage>
        <taxon>Bacteria</taxon>
        <taxon>Bacillati</taxon>
        <taxon>Actinomycetota</taxon>
        <taxon>Actinomycetes</taxon>
        <taxon>Micrococcales</taxon>
        <taxon>Dermabacteraceae</taxon>
        <taxon>Brachybacterium</taxon>
    </lineage>
</organism>